<evidence type="ECO:0000256" key="6">
    <source>
        <dbReference type="ARBA" id="ARBA00023034"/>
    </source>
</evidence>
<gene>
    <name evidence="10" type="ORF">BV898_05545</name>
</gene>
<evidence type="ECO:0000313" key="10">
    <source>
        <dbReference type="EMBL" id="OQV20500.1"/>
    </source>
</evidence>
<name>A0A1W0WZ68_HYPEX</name>
<dbReference type="GO" id="GO:0000139">
    <property type="term" value="C:Golgi membrane"/>
    <property type="evidence" value="ECO:0007669"/>
    <property type="project" value="UniProtKB-SubCell"/>
</dbReference>
<keyword evidence="7 8" id="KW-0472">Membrane</keyword>
<protein>
    <submittedName>
        <fullName evidence="10">Post-GPI attachment to proteins factor 2</fullName>
    </submittedName>
</protein>
<evidence type="ECO:0000256" key="1">
    <source>
        <dbReference type="ARBA" id="ARBA00004653"/>
    </source>
</evidence>
<sequence>MAFGRSYGTLMTIKFEFLFVTTLSLPLVSLIICVFLALFFEFDRAVATHCMVRNYLPSLSASIGGFTPQRYIWRTGVAFHSAPRLFVSLMYYNFYNSFASIRNNEFLRKAATVNCIVNMLEILALLLLTYVSSTENYGVHEKMFISFMVFSIAHMLITLYLFRHLRDSDPEDVDLRRSLTWKHRLAVFNWTIFVMSLYFFFRHNKHCEPGVYTLFALCEYLVVLSNIFFHGTAYFDFKDYVFLAKNTRDEFPSFKRPA</sequence>
<keyword evidence="11" id="KW-1185">Reference proteome</keyword>
<comment type="caution">
    <text evidence="10">The sequence shown here is derived from an EMBL/GenBank/DDBJ whole genome shotgun (WGS) entry which is preliminary data.</text>
</comment>
<dbReference type="GO" id="GO:0005789">
    <property type="term" value="C:endoplasmic reticulum membrane"/>
    <property type="evidence" value="ECO:0007669"/>
    <property type="project" value="TreeGrafter"/>
</dbReference>
<evidence type="ECO:0000256" key="5">
    <source>
        <dbReference type="ARBA" id="ARBA00022989"/>
    </source>
</evidence>
<dbReference type="EMBL" id="MTYJ01000030">
    <property type="protein sequence ID" value="OQV20500.1"/>
    <property type="molecule type" value="Genomic_DNA"/>
</dbReference>
<feature type="transmembrane region" description="Helical" evidence="8">
    <location>
        <begin position="213"/>
        <end position="235"/>
    </location>
</feature>
<evidence type="ECO:0000313" key="11">
    <source>
        <dbReference type="Proteomes" id="UP000192578"/>
    </source>
</evidence>
<dbReference type="InterPro" id="IPR039545">
    <property type="entry name" value="PGAP2"/>
</dbReference>
<keyword evidence="3" id="KW-0337">GPI-anchor biosynthesis</keyword>
<proteinExistence type="inferred from homology"/>
<reference evidence="11" key="1">
    <citation type="submission" date="2017-01" db="EMBL/GenBank/DDBJ databases">
        <title>Comparative genomics of anhydrobiosis in the tardigrade Hypsibius dujardini.</title>
        <authorList>
            <person name="Yoshida Y."/>
            <person name="Koutsovoulos G."/>
            <person name="Laetsch D."/>
            <person name="Stevens L."/>
            <person name="Kumar S."/>
            <person name="Horikawa D."/>
            <person name="Ishino K."/>
            <person name="Komine S."/>
            <person name="Tomita M."/>
            <person name="Blaxter M."/>
            <person name="Arakawa K."/>
        </authorList>
    </citation>
    <scope>NUCLEOTIDE SEQUENCE [LARGE SCALE GENOMIC DNA]</scope>
    <source>
        <strain evidence="11">Z151</strain>
    </source>
</reference>
<evidence type="ECO:0000256" key="7">
    <source>
        <dbReference type="ARBA" id="ARBA00023136"/>
    </source>
</evidence>
<dbReference type="InterPro" id="IPR019402">
    <property type="entry name" value="CWH43_N"/>
</dbReference>
<dbReference type="GO" id="GO:0006506">
    <property type="term" value="P:GPI anchor biosynthetic process"/>
    <property type="evidence" value="ECO:0007669"/>
    <property type="project" value="UniProtKB-KW"/>
</dbReference>
<organism evidence="10 11">
    <name type="scientific">Hypsibius exemplaris</name>
    <name type="common">Freshwater tardigrade</name>
    <dbReference type="NCBI Taxonomy" id="2072580"/>
    <lineage>
        <taxon>Eukaryota</taxon>
        <taxon>Metazoa</taxon>
        <taxon>Ecdysozoa</taxon>
        <taxon>Tardigrada</taxon>
        <taxon>Eutardigrada</taxon>
        <taxon>Parachela</taxon>
        <taxon>Hypsibioidea</taxon>
        <taxon>Hypsibiidae</taxon>
        <taxon>Hypsibius</taxon>
    </lineage>
</organism>
<feature type="transmembrane region" description="Helical" evidence="8">
    <location>
        <begin position="111"/>
        <end position="131"/>
    </location>
</feature>
<dbReference type="PANTHER" id="PTHR12892:SF11">
    <property type="entry name" value="POST-GPI ATTACHMENT TO PROTEINS FACTOR 2"/>
    <property type="match status" value="1"/>
</dbReference>
<feature type="transmembrane region" description="Helical" evidence="8">
    <location>
        <begin position="183"/>
        <end position="201"/>
    </location>
</feature>
<keyword evidence="6" id="KW-0333">Golgi apparatus</keyword>
<evidence type="ECO:0000256" key="4">
    <source>
        <dbReference type="ARBA" id="ARBA00022692"/>
    </source>
</evidence>
<dbReference type="OrthoDB" id="68581at2759"/>
<keyword evidence="5 8" id="KW-1133">Transmembrane helix</keyword>
<dbReference type="AlphaFoldDB" id="A0A1W0WZ68"/>
<dbReference type="PANTHER" id="PTHR12892">
    <property type="entry name" value="FGF RECEPTOR ACTIVATING PROTEIN 1"/>
    <property type="match status" value="1"/>
</dbReference>
<dbReference type="Pfam" id="PF10277">
    <property type="entry name" value="Frag1"/>
    <property type="match status" value="1"/>
</dbReference>
<dbReference type="Proteomes" id="UP000192578">
    <property type="component" value="Unassembled WGS sequence"/>
</dbReference>
<accession>A0A1W0WZ68</accession>
<evidence type="ECO:0000256" key="3">
    <source>
        <dbReference type="ARBA" id="ARBA00022502"/>
    </source>
</evidence>
<feature type="transmembrane region" description="Helical" evidence="8">
    <location>
        <begin position="17"/>
        <end position="40"/>
    </location>
</feature>
<evidence type="ECO:0000256" key="8">
    <source>
        <dbReference type="SAM" id="Phobius"/>
    </source>
</evidence>
<feature type="domain" description="CWH43-like N-terminal" evidence="9">
    <location>
        <begin position="15"/>
        <end position="239"/>
    </location>
</feature>
<feature type="transmembrane region" description="Helical" evidence="8">
    <location>
        <begin position="143"/>
        <end position="162"/>
    </location>
</feature>
<keyword evidence="4 8" id="KW-0812">Transmembrane</keyword>
<evidence type="ECO:0000259" key="9">
    <source>
        <dbReference type="Pfam" id="PF10277"/>
    </source>
</evidence>
<evidence type="ECO:0000256" key="2">
    <source>
        <dbReference type="ARBA" id="ARBA00007414"/>
    </source>
</evidence>
<comment type="subcellular location">
    <subcellularLocation>
        <location evidence="1">Golgi apparatus membrane</location>
        <topology evidence="1">Multi-pass membrane protein</topology>
    </subcellularLocation>
</comment>
<comment type="similarity">
    <text evidence="2">Belongs to the PGAP2 family.</text>
</comment>